<evidence type="ECO:0000313" key="2">
    <source>
        <dbReference type="Proteomes" id="UP000326799"/>
    </source>
</evidence>
<keyword evidence="2" id="KW-1185">Reference proteome</keyword>
<protein>
    <submittedName>
        <fullName evidence="1">Uncharacterized protein</fullName>
    </submittedName>
</protein>
<dbReference type="AlphaFoldDB" id="A0A5N6EBY4"/>
<dbReference type="EMBL" id="ML733512">
    <property type="protein sequence ID" value="KAB8215111.1"/>
    <property type="molecule type" value="Genomic_DNA"/>
</dbReference>
<gene>
    <name evidence="1" type="ORF">BDV33DRAFT_181473</name>
</gene>
<proteinExistence type="predicted"/>
<evidence type="ECO:0000313" key="1">
    <source>
        <dbReference type="EMBL" id="KAB8215111.1"/>
    </source>
</evidence>
<name>A0A5N6EBY4_9EURO</name>
<sequence length="67" mass="7378">MMPVAKGENCDLIPDSYACKRCTRLCQTCVFPDGARGISCSIAMQGNLECYPTLAPVKLSERYTSRL</sequence>
<reference evidence="1 2" key="1">
    <citation type="submission" date="2019-04" db="EMBL/GenBank/DDBJ databases">
        <title>Fungal friends and foes A comparative genomics study of 23 Aspergillus species from section Flavi.</title>
        <authorList>
            <consortium name="DOE Joint Genome Institute"/>
            <person name="Kjaerbolling I."/>
            <person name="Vesth T.C."/>
            <person name="Frisvad J.C."/>
            <person name="Nybo J.L."/>
            <person name="Theobald S."/>
            <person name="Kildgaard S."/>
            <person name="Petersen T.I."/>
            <person name="Kuo A."/>
            <person name="Sato A."/>
            <person name="Lyhne E.K."/>
            <person name="Kogle M.E."/>
            <person name="Wiebenga A."/>
            <person name="Kun R.S."/>
            <person name="Lubbers R.J."/>
            <person name="Makela M.R."/>
            <person name="Barry K."/>
            <person name="Chovatia M."/>
            <person name="Clum A."/>
            <person name="Daum C."/>
            <person name="Haridas S."/>
            <person name="He G."/>
            <person name="LaButti K."/>
            <person name="Lipzen A."/>
            <person name="Mondo S."/>
            <person name="Pangilinan J."/>
            <person name="Riley R."/>
            <person name="Salamov A."/>
            <person name="Simmons B.A."/>
            <person name="Magnuson J.K."/>
            <person name="Henrissat B."/>
            <person name="Mortensen U.H."/>
            <person name="Larsen T.O."/>
            <person name="De vries R.P."/>
            <person name="Grigoriev I.V."/>
            <person name="Machida M."/>
            <person name="Baker S.E."/>
            <person name="Andersen M.R."/>
        </authorList>
    </citation>
    <scope>NUCLEOTIDE SEQUENCE [LARGE SCALE GENOMIC DNA]</scope>
    <source>
        <strain evidence="1 2">CBS 126849</strain>
    </source>
</reference>
<organism evidence="1 2">
    <name type="scientific">Aspergillus novoparasiticus</name>
    <dbReference type="NCBI Taxonomy" id="986946"/>
    <lineage>
        <taxon>Eukaryota</taxon>
        <taxon>Fungi</taxon>
        <taxon>Dikarya</taxon>
        <taxon>Ascomycota</taxon>
        <taxon>Pezizomycotina</taxon>
        <taxon>Eurotiomycetes</taxon>
        <taxon>Eurotiomycetidae</taxon>
        <taxon>Eurotiales</taxon>
        <taxon>Aspergillaceae</taxon>
        <taxon>Aspergillus</taxon>
        <taxon>Aspergillus subgen. Circumdati</taxon>
    </lineage>
</organism>
<accession>A0A5N6EBY4</accession>
<dbReference type="Proteomes" id="UP000326799">
    <property type="component" value="Unassembled WGS sequence"/>
</dbReference>